<dbReference type="AlphaFoldDB" id="A0A2C8F8R6"/>
<dbReference type="SUPFAM" id="SSF46689">
    <property type="entry name" value="Homeodomain-like"/>
    <property type="match status" value="1"/>
</dbReference>
<dbReference type="InterPro" id="IPR009057">
    <property type="entry name" value="Homeodomain-like_sf"/>
</dbReference>
<dbReference type="EMBL" id="LT907975">
    <property type="protein sequence ID" value="SOB59143.1"/>
    <property type="molecule type" value="Genomic_DNA"/>
</dbReference>
<evidence type="ECO:0000313" key="2">
    <source>
        <dbReference type="EMBL" id="SOB59143.1"/>
    </source>
</evidence>
<gene>
    <name evidence="2" type="ORF">DPRO_2238</name>
</gene>
<feature type="domain" description="Tetracyclin repressor-like C-terminal" evidence="1">
    <location>
        <begin position="87"/>
        <end position="206"/>
    </location>
</feature>
<protein>
    <recommendedName>
        <fullName evidence="1">Tetracyclin repressor-like C-terminal domain-containing protein</fullName>
    </recommendedName>
</protein>
<dbReference type="Gene3D" id="1.10.357.10">
    <property type="entry name" value="Tetracycline Repressor, domain 2"/>
    <property type="match status" value="1"/>
</dbReference>
<sequence>MNESRHMKSQNSGEVAQILQTLSRLYAKHDYEAITMEMVEKNLNGLDLYKHFGSKEELFLHLLMQDIIDWITAVRESFDDGPYTVEEFASKWTQLVTNRMRLFRLLTLLYVVLEKNVSVDSLTWFRLSYKDELTSMCSYLSKVLPFMNPVQAEEFLYFQVALGNGLQAMTNLSPKHLQAFENANACSLNGLFEERFKSAISNYLKGITSQ</sequence>
<reference evidence="3" key="1">
    <citation type="submission" date="2017-09" db="EMBL/GenBank/DDBJ databases">
        <authorList>
            <person name="Regsiter A."/>
            <person name="William W."/>
        </authorList>
    </citation>
    <scope>NUCLEOTIDE SEQUENCE [LARGE SCALE GENOMIC DNA]</scope>
    <source>
        <strain evidence="3">500-1</strain>
    </source>
</reference>
<keyword evidence="3" id="KW-1185">Reference proteome</keyword>
<proteinExistence type="predicted"/>
<dbReference type="InterPro" id="IPR041483">
    <property type="entry name" value="TetR_C_34"/>
</dbReference>
<accession>A0A2C8F8R6</accession>
<dbReference type="Proteomes" id="UP000219215">
    <property type="component" value="Chromosome DPRO"/>
</dbReference>
<dbReference type="Pfam" id="PF17929">
    <property type="entry name" value="TetR_C_34"/>
    <property type="match status" value="1"/>
</dbReference>
<organism evidence="2 3">
    <name type="scientific">Pseudodesulfovibrio profundus</name>
    <dbReference type="NCBI Taxonomy" id="57320"/>
    <lineage>
        <taxon>Bacteria</taxon>
        <taxon>Pseudomonadati</taxon>
        <taxon>Thermodesulfobacteriota</taxon>
        <taxon>Desulfovibrionia</taxon>
        <taxon>Desulfovibrionales</taxon>
        <taxon>Desulfovibrionaceae</taxon>
    </lineage>
</organism>
<evidence type="ECO:0000313" key="3">
    <source>
        <dbReference type="Proteomes" id="UP000219215"/>
    </source>
</evidence>
<name>A0A2C8F8R6_9BACT</name>
<evidence type="ECO:0000259" key="1">
    <source>
        <dbReference type="Pfam" id="PF17929"/>
    </source>
</evidence>
<dbReference type="KEGG" id="pprf:DPRO_2238"/>